<protein>
    <submittedName>
        <fullName evidence="1">Uncharacterized protein</fullName>
    </submittedName>
</protein>
<dbReference type="EMBL" id="MT142680">
    <property type="protein sequence ID" value="QJA87073.1"/>
    <property type="molecule type" value="Genomic_DNA"/>
</dbReference>
<evidence type="ECO:0000313" key="1">
    <source>
        <dbReference type="EMBL" id="QJA87073.1"/>
    </source>
</evidence>
<accession>A0A6M3KXZ6</accession>
<dbReference type="AlphaFoldDB" id="A0A6M3KXZ6"/>
<name>A0A6M3KXZ6_9ZZZZ</name>
<reference evidence="1" key="1">
    <citation type="submission" date="2020-03" db="EMBL/GenBank/DDBJ databases">
        <title>The deep terrestrial virosphere.</title>
        <authorList>
            <person name="Holmfeldt K."/>
            <person name="Nilsson E."/>
            <person name="Simone D."/>
            <person name="Lopez-Fernandez M."/>
            <person name="Wu X."/>
            <person name="de Brujin I."/>
            <person name="Lundin D."/>
            <person name="Andersson A."/>
            <person name="Bertilsson S."/>
            <person name="Dopson M."/>
        </authorList>
    </citation>
    <scope>NUCLEOTIDE SEQUENCE</scope>
    <source>
        <strain evidence="1">MM415B03055</strain>
    </source>
</reference>
<sequence length="230" mass="26326">MEIEKKHIKIELTEAMLGTVPKNKDVYSKHIATKVRALAKHREENEEDLLSDIIEEEVETVEDIEEKGWTGFHRDEQGIFIYNYMIKGFAKAATDVAIEVGWIKPKIVNYKKWLDLLLFIETRKLRFMDGNGTIIAVPDGTLERPIRMMTPRGPRVTVTRSDTVDGGRLLEFDITLLPNSKGVCWNNLRHSFNYGERVGLGQWRGSGGYGSFKVVSIEDVMDRKDTPIIE</sequence>
<gene>
    <name evidence="1" type="ORF">MM415B03055_0004</name>
</gene>
<organism evidence="1">
    <name type="scientific">viral metagenome</name>
    <dbReference type="NCBI Taxonomy" id="1070528"/>
    <lineage>
        <taxon>unclassified sequences</taxon>
        <taxon>metagenomes</taxon>
        <taxon>organismal metagenomes</taxon>
    </lineage>
</organism>
<proteinExistence type="predicted"/>